<protein>
    <recommendedName>
        <fullName evidence="5">Lipoprotein</fullName>
    </recommendedName>
</protein>
<gene>
    <name evidence="3" type="ORF">Smic_27380</name>
</gene>
<dbReference type="PROSITE" id="PS51257">
    <property type="entry name" value="PROKAR_LIPOPROTEIN"/>
    <property type="match status" value="1"/>
</dbReference>
<reference evidence="3 4" key="1">
    <citation type="submission" date="2020-05" db="EMBL/GenBank/DDBJ databases">
        <title>Whole genome shotgun sequence of Streptomyces microflavus NBRC 13062.</title>
        <authorList>
            <person name="Komaki H."/>
            <person name="Tamura T."/>
        </authorList>
    </citation>
    <scope>NUCLEOTIDE SEQUENCE [LARGE SCALE GENOMIC DNA]</scope>
    <source>
        <strain evidence="3 4">NBRC 13062</strain>
    </source>
</reference>
<name>A0A7J0CNW3_STRMI</name>
<dbReference type="RefSeq" id="WP_032759965.1">
    <property type="nucleotide sequence ID" value="NZ_BMUG01000001.1"/>
</dbReference>
<organism evidence="3 4">
    <name type="scientific">Streptomyces microflavus</name>
    <name type="common">Streptomyces lipmanii</name>
    <dbReference type="NCBI Taxonomy" id="1919"/>
    <lineage>
        <taxon>Bacteria</taxon>
        <taxon>Bacillati</taxon>
        <taxon>Actinomycetota</taxon>
        <taxon>Actinomycetes</taxon>
        <taxon>Kitasatosporales</taxon>
        <taxon>Streptomycetaceae</taxon>
        <taxon>Streptomyces</taxon>
    </lineage>
</organism>
<accession>A0A7J0CNW3</accession>
<evidence type="ECO:0000313" key="4">
    <source>
        <dbReference type="Proteomes" id="UP000498740"/>
    </source>
</evidence>
<feature type="signal peptide" evidence="2">
    <location>
        <begin position="1"/>
        <end position="29"/>
    </location>
</feature>
<keyword evidence="2" id="KW-0732">Signal</keyword>
<evidence type="ECO:0000256" key="1">
    <source>
        <dbReference type="SAM" id="MobiDB-lite"/>
    </source>
</evidence>
<evidence type="ECO:0000256" key="2">
    <source>
        <dbReference type="SAM" id="SignalP"/>
    </source>
</evidence>
<feature type="region of interest" description="Disordered" evidence="1">
    <location>
        <begin position="25"/>
        <end position="66"/>
    </location>
</feature>
<feature type="chain" id="PRO_5039525308" description="Lipoprotein" evidence="2">
    <location>
        <begin position="30"/>
        <end position="209"/>
    </location>
</feature>
<dbReference type="AlphaFoldDB" id="A0A7J0CNW3"/>
<sequence length="209" mass="21989">MNRPGRARVALLLTVVTAALLTACTGTDADPARADATPTTQPTSSPTPNSPPPPSPSPTASPTPSTAAEIAEAVDKWYTYGGETAMVSLIEEARNAESGRPREALELMVLDFGGLTDALSTARLMGPIPDPKTQSAWAAAIEHLDGAVREVLASVPKDGRTIQSLQETGQMLRGWSTFDEGIKSLKSAQALLNRRFGLKPSVDPWEAGV</sequence>
<evidence type="ECO:0000313" key="3">
    <source>
        <dbReference type="EMBL" id="GFN04182.1"/>
    </source>
</evidence>
<dbReference type="EMBL" id="BLWD01000001">
    <property type="protein sequence ID" value="GFN04182.1"/>
    <property type="molecule type" value="Genomic_DNA"/>
</dbReference>
<proteinExistence type="predicted"/>
<feature type="compositionally biased region" description="Low complexity" evidence="1">
    <location>
        <begin position="25"/>
        <end position="47"/>
    </location>
</feature>
<comment type="caution">
    <text evidence="3">The sequence shown here is derived from an EMBL/GenBank/DDBJ whole genome shotgun (WGS) entry which is preliminary data.</text>
</comment>
<feature type="compositionally biased region" description="Pro residues" evidence="1">
    <location>
        <begin position="48"/>
        <end position="61"/>
    </location>
</feature>
<dbReference type="Proteomes" id="UP000498740">
    <property type="component" value="Unassembled WGS sequence"/>
</dbReference>
<evidence type="ECO:0008006" key="5">
    <source>
        <dbReference type="Google" id="ProtNLM"/>
    </source>
</evidence>